<sequence>MDARDFVCYVGKSQESHGVKEFQIAVALMEGHKELLSKNVPSQWGEVQLFDVCLRLGLFDTACAMAQRGVGGGLDVHHLNRTFFEFDPRFPDNEHVELLHSQYSCTCCWDQRKTCDGCCFGFPIDHGIWMEDWAANCRDAAEEACQTAKHPLVWNLLEALHCGTALPFAISEEAMVHLMDIAILTGDKEAAMHCAEPIHCASCGLDYLTHRAFYLARDQGNFCLEDDEASDTIPISECEMLRILAALSAGTALQDLQTKYFVHVPFQAALVLCGARPWADFADLLSPPEAPWALPEENGLGGGNLMNFSLLDCAILFEQSDCAGLLATVGTELSDLVCYLLRRLDPDPARQAAAMAAARAAWQIALKSEISAKGIAVYQAMKKLSQGRSFPALLVDEVVAFSTEVPKVIKDLDLWEDASFLLSPTSQVEKELQKAGSSDGADFAHMTP</sequence>
<organism evidence="1 2">
    <name type="scientific">Durusdinium trenchii</name>
    <dbReference type="NCBI Taxonomy" id="1381693"/>
    <lineage>
        <taxon>Eukaryota</taxon>
        <taxon>Sar</taxon>
        <taxon>Alveolata</taxon>
        <taxon>Dinophyceae</taxon>
        <taxon>Suessiales</taxon>
        <taxon>Symbiodiniaceae</taxon>
        <taxon>Durusdinium</taxon>
    </lineage>
</organism>
<evidence type="ECO:0000313" key="1">
    <source>
        <dbReference type="EMBL" id="CAK9107915.1"/>
    </source>
</evidence>
<evidence type="ECO:0000313" key="2">
    <source>
        <dbReference type="Proteomes" id="UP001642484"/>
    </source>
</evidence>
<proteinExistence type="predicted"/>
<keyword evidence="2" id="KW-1185">Reference proteome</keyword>
<dbReference type="Proteomes" id="UP001642484">
    <property type="component" value="Unassembled WGS sequence"/>
</dbReference>
<name>A0ABP0S6J2_9DINO</name>
<reference evidence="1 2" key="1">
    <citation type="submission" date="2024-02" db="EMBL/GenBank/DDBJ databases">
        <authorList>
            <person name="Chen Y."/>
            <person name="Shah S."/>
            <person name="Dougan E. K."/>
            <person name="Thang M."/>
            <person name="Chan C."/>
        </authorList>
    </citation>
    <scope>NUCLEOTIDE SEQUENCE [LARGE SCALE GENOMIC DNA]</scope>
</reference>
<dbReference type="EMBL" id="CAXAMN010027040">
    <property type="protein sequence ID" value="CAK9107915.1"/>
    <property type="molecule type" value="Genomic_DNA"/>
</dbReference>
<gene>
    <name evidence="1" type="ORF">CCMP2556_LOCUS50331</name>
</gene>
<protein>
    <submittedName>
        <fullName evidence="1">Uncharacterized protein</fullName>
    </submittedName>
</protein>
<accession>A0ABP0S6J2</accession>
<comment type="caution">
    <text evidence="1">The sequence shown here is derived from an EMBL/GenBank/DDBJ whole genome shotgun (WGS) entry which is preliminary data.</text>
</comment>